<keyword evidence="9" id="KW-1185">Reference proteome</keyword>
<accession>A0A1Y1IGW2</accession>
<feature type="transmembrane region" description="Helical" evidence="7">
    <location>
        <begin position="504"/>
        <end position="524"/>
    </location>
</feature>
<dbReference type="AlphaFoldDB" id="A0A1Y1IGW2"/>
<dbReference type="PANTHER" id="PTHR21347:SF0">
    <property type="entry name" value="LIPID SCRAMBLASE CLPTM1L"/>
    <property type="match status" value="1"/>
</dbReference>
<evidence type="ECO:0000256" key="7">
    <source>
        <dbReference type="SAM" id="Phobius"/>
    </source>
</evidence>
<feature type="transmembrane region" description="Helical" evidence="7">
    <location>
        <begin position="360"/>
        <end position="380"/>
    </location>
</feature>
<evidence type="ECO:0000313" key="8">
    <source>
        <dbReference type="EMBL" id="GAQ88719.1"/>
    </source>
</evidence>
<keyword evidence="3 7" id="KW-0812">Transmembrane</keyword>
<gene>
    <name evidence="8" type="ORF">KFL_004540040</name>
</gene>
<feature type="transmembrane region" description="Helical" evidence="7">
    <location>
        <begin position="479"/>
        <end position="498"/>
    </location>
</feature>
<feature type="transmembrane region" description="Helical" evidence="7">
    <location>
        <begin position="422"/>
        <end position="440"/>
    </location>
</feature>
<keyword evidence="4 7" id="KW-1133">Transmembrane helix</keyword>
<feature type="compositionally biased region" description="Basic and acidic residues" evidence="6">
    <location>
        <begin position="226"/>
        <end position="238"/>
    </location>
</feature>
<evidence type="ECO:0000313" key="9">
    <source>
        <dbReference type="Proteomes" id="UP000054558"/>
    </source>
</evidence>
<evidence type="ECO:0000256" key="4">
    <source>
        <dbReference type="ARBA" id="ARBA00022989"/>
    </source>
</evidence>
<comment type="subcellular location">
    <subcellularLocation>
        <location evidence="1">Membrane</location>
        <topology evidence="1">Multi-pass membrane protein</topology>
    </subcellularLocation>
</comment>
<comment type="similarity">
    <text evidence="2">Belongs to the CLPTM1 family.</text>
</comment>
<evidence type="ECO:0000256" key="2">
    <source>
        <dbReference type="ARBA" id="ARBA00009310"/>
    </source>
</evidence>
<name>A0A1Y1IGW2_KLENI</name>
<protein>
    <submittedName>
        <fullName evidence="8">Uncharacterized protein</fullName>
    </submittedName>
</protein>
<evidence type="ECO:0000256" key="1">
    <source>
        <dbReference type="ARBA" id="ARBA00004141"/>
    </source>
</evidence>
<feature type="compositionally biased region" description="Acidic residues" evidence="6">
    <location>
        <begin position="206"/>
        <end position="217"/>
    </location>
</feature>
<dbReference type="OrthoDB" id="378564at2759"/>
<dbReference type="GO" id="GO:0012505">
    <property type="term" value="C:endomembrane system"/>
    <property type="evidence" value="ECO:0000318"/>
    <property type="project" value="GO_Central"/>
</dbReference>
<dbReference type="STRING" id="105231.A0A1Y1IGW2"/>
<evidence type="ECO:0000256" key="5">
    <source>
        <dbReference type="ARBA" id="ARBA00023136"/>
    </source>
</evidence>
<feature type="region of interest" description="Disordered" evidence="6">
    <location>
        <begin position="186"/>
        <end position="238"/>
    </location>
</feature>
<dbReference type="GO" id="GO:0016020">
    <property type="term" value="C:membrane"/>
    <property type="evidence" value="ECO:0000318"/>
    <property type="project" value="GO_Central"/>
</dbReference>
<dbReference type="Proteomes" id="UP000054558">
    <property type="component" value="Unassembled WGS sequence"/>
</dbReference>
<evidence type="ECO:0000256" key="6">
    <source>
        <dbReference type="SAM" id="MobiDB-lite"/>
    </source>
</evidence>
<dbReference type="OMA" id="TLWAHFY"/>
<dbReference type="InterPro" id="IPR008429">
    <property type="entry name" value="CLPTM1"/>
</dbReference>
<feature type="transmembrane region" description="Helical" evidence="7">
    <location>
        <begin position="392"/>
        <end position="416"/>
    </location>
</feature>
<dbReference type="Pfam" id="PF05602">
    <property type="entry name" value="CLPTM1"/>
    <property type="match status" value="1"/>
</dbReference>
<reference evidence="8 9" key="1">
    <citation type="journal article" date="2014" name="Nat. Commun.">
        <title>Klebsormidium flaccidum genome reveals primary factors for plant terrestrial adaptation.</title>
        <authorList>
            <person name="Hori K."/>
            <person name="Maruyama F."/>
            <person name="Fujisawa T."/>
            <person name="Togashi T."/>
            <person name="Yamamoto N."/>
            <person name="Seo M."/>
            <person name="Sato S."/>
            <person name="Yamada T."/>
            <person name="Mori H."/>
            <person name="Tajima N."/>
            <person name="Moriyama T."/>
            <person name="Ikeuchi M."/>
            <person name="Watanabe M."/>
            <person name="Wada H."/>
            <person name="Kobayashi K."/>
            <person name="Saito M."/>
            <person name="Masuda T."/>
            <person name="Sasaki-Sekimoto Y."/>
            <person name="Mashiguchi K."/>
            <person name="Awai K."/>
            <person name="Shimojima M."/>
            <person name="Masuda S."/>
            <person name="Iwai M."/>
            <person name="Nobusawa T."/>
            <person name="Narise T."/>
            <person name="Kondo S."/>
            <person name="Saito H."/>
            <person name="Sato R."/>
            <person name="Murakawa M."/>
            <person name="Ihara Y."/>
            <person name="Oshima-Yamada Y."/>
            <person name="Ohtaka K."/>
            <person name="Satoh M."/>
            <person name="Sonobe K."/>
            <person name="Ishii M."/>
            <person name="Ohtani R."/>
            <person name="Kanamori-Sato M."/>
            <person name="Honoki R."/>
            <person name="Miyazaki D."/>
            <person name="Mochizuki H."/>
            <person name="Umetsu J."/>
            <person name="Higashi K."/>
            <person name="Shibata D."/>
            <person name="Kamiya Y."/>
            <person name="Sato N."/>
            <person name="Nakamura Y."/>
            <person name="Tabata S."/>
            <person name="Ida S."/>
            <person name="Kurokawa K."/>
            <person name="Ohta H."/>
        </authorList>
    </citation>
    <scope>NUCLEOTIDE SEQUENCE [LARGE SCALE GENOMIC DNA]</scope>
    <source>
        <strain evidence="8 9">NIES-2285</strain>
    </source>
</reference>
<sequence>MAPPQAQVATAGGAGPAQPQQQGGGWLQKIMTYIVIYFVAQQFMAPKKSADPAKLTSNLFSKGEKVDFWLYVTESEFFNNYNDASSLIWHEKDVPYSTQDTAASRQLHWTYHPSEAVMNNGSLWGHAFFARSGYSPNPEDASFERGSAFSKTFRLNKYGIKPKVDRRVNLLGKSMNSDAELAQLDRDEAAKAKQEAASAEVTPAQEESDDEAEEEDSVVWNTGSEATKKKAEGTADEPARPWVSFWRPNVTINLVEDHNAYPKGGVPAHLTGLLDFEPESGNFFPTVFINDFWLLKDYLQPINDTTTTLELDLFLAPLSAWWWNVYVQMDQSFKMQASMGSMGDGEADEIKRVFIEGNPWLLGLTMVVSMFHTVFDFLAFKNDIQFWRNNKSMMGLSARTVIISFVSQVIVLMYLLDNETSWMIIISAAVGCVIEFWKIGKAMDISVGRWGSFPILVFKDKQSYEGNKTKEYDEQATRYLSYSLFPLVGGYAVWSLFYQTHKSWYSWVVTSLTGCVYTFGFIMMTPQLFINYKLKSVAHLPWRQMTYKFLNTIIDDLFAFVIKMPLLHRLSVFRDDLVFLIFLYQLYIYPVDKKRVNEFGFGGEEALGQPPAELVGAPVTPALPEGEVVVAKDSNVEATSVTRTAAGKVAEAKEEVPLVASSKGNKKTK</sequence>
<organism evidence="8 9">
    <name type="scientific">Klebsormidium nitens</name>
    <name type="common">Green alga</name>
    <name type="synonym">Ulothrix nitens</name>
    <dbReference type="NCBI Taxonomy" id="105231"/>
    <lineage>
        <taxon>Eukaryota</taxon>
        <taxon>Viridiplantae</taxon>
        <taxon>Streptophyta</taxon>
        <taxon>Klebsormidiophyceae</taxon>
        <taxon>Klebsormidiales</taxon>
        <taxon>Klebsormidiaceae</taxon>
        <taxon>Klebsormidium</taxon>
    </lineage>
</organism>
<keyword evidence="5 7" id="KW-0472">Membrane</keyword>
<feature type="region of interest" description="Disordered" evidence="6">
    <location>
        <begin position="1"/>
        <end position="21"/>
    </location>
</feature>
<dbReference type="EMBL" id="DF237403">
    <property type="protein sequence ID" value="GAQ88719.1"/>
    <property type="molecule type" value="Genomic_DNA"/>
</dbReference>
<evidence type="ECO:0000256" key="3">
    <source>
        <dbReference type="ARBA" id="ARBA00022692"/>
    </source>
</evidence>
<dbReference type="PANTHER" id="PTHR21347">
    <property type="entry name" value="CLEFT LIP AND PALATE ASSOCIATED TRANSMEMBRANE PROTEIN-RELATED"/>
    <property type="match status" value="1"/>
</dbReference>
<proteinExistence type="inferred from homology"/>